<evidence type="ECO:0000313" key="6">
    <source>
        <dbReference type="Proteomes" id="UP001595526"/>
    </source>
</evidence>
<dbReference type="PANTHER" id="PTHR43280">
    <property type="entry name" value="ARAC-FAMILY TRANSCRIPTIONAL REGULATOR"/>
    <property type="match status" value="1"/>
</dbReference>
<accession>A0ABV7JQG6</accession>
<gene>
    <name evidence="5" type="ORF">ACFOET_15895</name>
</gene>
<keyword evidence="3" id="KW-0804">Transcription</keyword>
<dbReference type="InterPro" id="IPR009057">
    <property type="entry name" value="Homeodomain-like_sf"/>
</dbReference>
<dbReference type="PRINTS" id="PR00032">
    <property type="entry name" value="HTHARAC"/>
</dbReference>
<sequence>MLATKNKIAHHQFIKISEFRRDIRRTAPHRHNSYIEFIFLSKGSGFHTIDGKPYNVSPPLLFTVRKEQVHHWEITDEPEGYVLIIKRQYVAASLDKALGDLLSKVSAHTCVHITAPEPLTALFKLLLDEWQSEKAGSYSQDVVDGLMKALLAKVLQLAQPKKPQHVGASDIFQRFEALLRDTSTLQNNVAHYAELLNTSPQNLNAVCRKAVGESAASVVARHLLSEAKRLLLYTDMGVGEIATRLDFSDNSHFTKYFKRHTGTTPNVFRQHT</sequence>
<feature type="domain" description="HTH araC/xylS-type" evidence="4">
    <location>
        <begin position="173"/>
        <end position="271"/>
    </location>
</feature>
<proteinExistence type="predicted"/>
<dbReference type="Pfam" id="PF12833">
    <property type="entry name" value="HTH_18"/>
    <property type="match status" value="1"/>
</dbReference>
<keyword evidence="6" id="KW-1185">Reference proteome</keyword>
<dbReference type="RefSeq" id="WP_379024409.1">
    <property type="nucleotide sequence ID" value="NZ_JBHRTA010000038.1"/>
</dbReference>
<evidence type="ECO:0000259" key="4">
    <source>
        <dbReference type="PROSITE" id="PS01124"/>
    </source>
</evidence>
<dbReference type="EMBL" id="JBHRTA010000038">
    <property type="protein sequence ID" value="MFC3199108.1"/>
    <property type="molecule type" value="Genomic_DNA"/>
</dbReference>
<dbReference type="Gene3D" id="2.60.120.10">
    <property type="entry name" value="Jelly Rolls"/>
    <property type="match status" value="1"/>
</dbReference>
<reference evidence="6" key="1">
    <citation type="journal article" date="2019" name="Int. J. Syst. Evol. Microbiol.">
        <title>The Global Catalogue of Microorganisms (GCM) 10K type strain sequencing project: providing services to taxonomists for standard genome sequencing and annotation.</title>
        <authorList>
            <consortium name="The Broad Institute Genomics Platform"/>
            <consortium name="The Broad Institute Genome Sequencing Center for Infectious Disease"/>
            <person name="Wu L."/>
            <person name="Ma J."/>
        </authorList>
    </citation>
    <scope>NUCLEOTIDE SEQUENCE [LARGE SCALE GENOMIC DNA]</scope>
    <source>
        <strain evidence="6">KCTC 52416</strain>
    </source>
</reference>
<dbReference type="InterPro" id="IPR018060">
    <property type="entry name" value="HTH_AraC"/>
</dbReference>
<dbReference type="Gene3D" id="1.10.10.60">
    <property type="entry name" value="Homeodomain-like"/>
    <property type="match status" value="1"/>
</dbReference>
<protein>
    <submittedName>
        <fullName evidence="5">Helix-turn-helix domain-containing protein</fullName>
    </submittedName>
</protein>
<dbReference type="Pfam" id="PF02311">
    <property type="entry name" value="AraC_binding"/>
    <property type="match status" value="1"/>
</dbReference>
<evidence type="ECO:0000313" key="5">
    <source>
        <dbReference type="EMBL" id="MFC3199108.1"/>
    </source>
</evidence>
<keyword evidence="2" id="KW-0238">DNA-binding</keyword>
<evidence type="ECO:0000256" key="3">
    <source>
        <dbReference type="ARBA" id="ARBA00023163"/>
    </source>
</evidence>
<dbReference type="InterPro" id="IPR020449">
    <property type="entry name" value="Tscrpt_reg_AraC-type_HTH"/>
</dbReference>
<organism evidence="5 6">
    <name type="scientific">Parapedobacter deserti</name>
    <dbReference type="NCBI Taxonomy" id="1912957"/>
    <lineage>
        <taxon>Bacteria</taxon>
        <taxon>Pseudomonadati</taxon>
        <taxon>Bacteroidota</taxon>
        <taxon>Sphingobacteriia</taxon>
        <taxon>Sphingobacteriales</taxon>
        <taxon>Sphingobacteriaceae</taxon>
        <taxon>Parapedobacter</taxon>
    </lineage>
</organism>
<dbReference type="SMART" id="SM00342">
    <property type="entry name" value="HTH_ARAC"/>
    <property type="match status" value="1"/>
</dbReference>
<comment type="caution">
    <text evidence="5">The sequence shown here is derived from an EMBL/GenBank/DDBJ whole genome shotgun (WGS) entry which is preliminary data.</text>
</comment>
<keyword evidence="1" id="KW-0805">Transcription regulation</keyword>
<dbReference type="SUPFAM" id="SSF46689">
    <property type="entry name" value="Homeodomain-like"/>
    <property type="match status" value="1"/>
</dbReference>
<dbReference type="Proteomes" id="UP001595526">
    <property type="component" value="Unassembled WGS sequence"/>
</dbReference>
<evidence type="ECO:0000256" key="2">
    <source>
        <dbReference type="ARBA" id="ARBA00023125"/>
    </source>
</evidence>
<dbReference type="PROSITE" id="PS01124">
    <property type="entry name" value="HTH_ARAC_FAMILY_2"/>
    <property type="match status" value="1"/>
</dbReference>
<name>A0ABV7JQG6_9SPHI</name>
<dbReference type="InterPro" id="IPR003313">
    <property type="entry name" value="AraC-bd"/>
</dbReference>
<dbReference type="SUPFAM" id="SSF51215">
    <property type="entry name" value="Regulatory protein AraC"/>
    <property type="match status" value="1"/>
</dbReference>
<dbReference type="InterPro" id="IPR014710">
    <property type="entry name" value="RmlC-like_jellyroll"/>
</dbReference>
<dbReference type="InterPro" id="IPR037923">
    <property type="entry name" value="HTH-like"/>
</dbReference>
<evidence type="ECO:0000256" key="1">
    <source>
        <dbReference type="ARBA" id="ARBA00023015"/>
    </source>
</evidence>
<dbReference type="PANTHER" id="PTHR43280:SF32">
    <property type="entry name" value="TRANSCRIPTIONAL REGULATORY PROTEIN"/>
    <property type="match status" value="1"/>
</dbReference>